<proteinExistence type="predicted"/>
<accession>A0ABR9PC33</accession>
<name>A0ABR9PC33_9ACTN</name>
<keyword evidence="2" id="KW-1133">Transmembrane helix</keyword>
<feature type="transmembrane region" description="Helical" evidence="2">
    <location>
        <begin position="29"/>
        <end position="49"/>
    </location>
</feature>
<dbReference type="EMBL" id="JADBGI010000023">
    <property type="protein sequence ID" value="MBE3001374.1"/>
    <property type="molecule type" value="Genomic_DNA"/>
</dbReference>
<keyword evidence="4" id="KW-1185">Reference proteome</keyword>
<evidence type="ECO:0000313" key="3">
    <source>
        <dbReference type="EMBL" id="MBE3001374.1"/>
    </source>
</evidence>
<keyword evidence="2" id="KW-0472">Membrane</keyword>
<organism evidence="3 4">
    <name type="scientific">Nocardiopsis coralli</name>
    <dbReference type="NCBI Taxonomy" id="2772213"/>
    <lineage>
        <taxon>Bacteria</taxon>
        <taxon>Bacillati</taxon>
        <taxon>Actinomycetota</taxon>
        <taxon>Actinomycetes</taxon>
        <taxon>Streptosporangiales</taxon>
        <taxon>Nocardiopsidaceae</taxon>
        <taxon>Nocardiopsis</taxon>
    </lineage>
</organism>
<evidence type="ECO:0008006" key="5">
    <source>
        <dbReference type="Google" id="ProtNLM"/>
    </source>
</evidence>
<evidence type="ECO:0000256" key="2">
    <source>
        <dbReference type="SAM" id="Phobius"/>
    </source>
</evidence>
<reference evidence="3 4" key="1">
    <citation type="submission" date="2020-09" db="EMBL/GenBank/DDBJ databases">
        <title>Diversity and distribution of actinomycetes associated with coral in the coast of Hainan.</title>
        <authorList>
            <person name="Li F."/>
        </authorList>
    </citation>
    <scope>NUCLEOTIDE SEQUENCE [LARGE SCALE GENOMIC DNA]</scope>
    <source>
        <strain evidence="3 4">HNM0947</strain>
    </source>
</reference>
<evidence type="ECO:0000256" key="1">
    <source>
        <dbReference type="SAM" id="MobiDB-lite"/>
    </source>
</evidence>
<sequence>MTTPTRTGIALVAAGPVLGAALHPVAGGWGWIPGLLLLVAGAAVLLVGFTGPSRQEETVDAPALGPLADTDAPPAPALPNTTRLRETRLLSNDPDYTFVLKGTVRWSWTGDPHPLLRAPEAQAQQAVVTVARETLAAHGPHETDPARHALAARLAEGTSAAGGAMEVWSDDLDLCLSEEDRAHLDALARVRKERGQWEAEREVERAKRRYFAEDAFASPGQAVLWELTRNGNDVDRAHGRIDTLTELAEAGKGEDLADVRERLRGREPELASALDGLGEAFAGGAPVGEPGYARPEPEPLEVLAAAVELIEAGPHRSTFANRVAGAVEQSPCAHLAPGLRERFGIPAWVGAETEAHEHGGPGTAGNGEAGAGVTGGEPGAPGPEGTVPDGTVTDAAVPEPDGTIPFAAHHEHGTGSQEHAHPASANGHHRLGDDG</sequence>
<feature type="compositionally biased region" description="Gly residues" evidence="1">
    <location>
        <begin position="360"/>
        <end position="379"/>
    </location>
</feature>
<dbReference type="RefSeq" id="WP_193123966.1">
    <property type="nucleotide sequence ID" value="NZ_JADBGI010000023.1"/>
</dbReference>
<dbReference type="Proteomes" id="UP000806528">
    <property type="component" value="Unassembled WGS sequence"/>
</dbReference>
<gene>
    <name evidence="3" type="ORF">IDM40_22165</name>
</gene>
<feature type="region of interest" description="Disordered" evidence="1">
    <location>
        <begin position="354"/>
        <end position="435"/>
    </location>
</feature>
<feature type="compositionally biased region" description="Basic and acidic residues" evidence="1">
    <location>
        <begin position="408"/>
        <end position="421"/>
    </location>
</feature>
<keyword evidence="2" id="KW-0812">Transmembrane</keyword>
<evidence type="ECO:0000313" key="4">
    <source>
        <dbReference type="Proteomes" id="UP000806528"/>
    </source>
</evidence>
<protein>
    <recommendedName>
        <fullName evidence="5">Secreted protein</fullName>
    </recommendedName>
</protein>
<comment type="caution">
    <text evidence="3">The sequence shown here is derived from an EMBL/GenBank/DDBJ whole genome shotgun (WGS) entry which is preliminary data.</text>
</comment>